<dbReference type="InterPro" id="IPR018088">
    <property type="entry name" value="Chalcone/stilbene_synthase_AS"/>
</dbReference>
<dbReference type="PROSITE" id="PS00441">
    <property type="entry name" value="CHALCONE_SYNTH"/>
    <property type="match status" value="1"/>
</dbReference>
<dbReference type="InterPro" id="IPR001099">
    <property type="entry name" value="Chalcone/stilbene_synt_N"/>
</dbReference>
<dbReference type="FunFam" id="3.40.47.10:FF:000025">
    <property type="entry name" value="Chalcone synthase 2"/>
    <property type="match status" value="1"/>
</dbReference>
<reference evidence="7" key="2">
    <citation type="submission" date="2025-08" db="UniProtKB">
        <authorList>
            <consortium name="RefSeq"/>
        </authorList>
    </citation>
    <scope>IDENTIFICATION</scope>
    <source>
        <tissue evidence="7">Leaf</tissue>
    </source>
</reference>
<dbReference type="Proteomes" id="UP000515151">
    <property type="component" value="Chromosome 8"/>
</dbReference>
<keyword evidence="6" id="KW-1185">Reference proteome</keyword>
<dbReference type="RefSeq" id="XP_031371633.1">
    <property type="nucleotide sequence ID" value="XM_031515773.1"/>
</dbReference>
<dbReference type="GO" id="GO:0016747">
    <property type="term" value="F:acyltransferase activity, transferring groups other than amino-acyl groups"/>
    <property type="evidence" value="ECO:0007669"/>
    <property type="project" value="InterPro"/>
</dbReference>
<reference evidence="6" key="1">
    <citation type="journal article" date="2020" name="Plant Biotechnol. J.">
        <title>The pomegranate (Punica granatum L.) draft genome dissects genetic divergence between soft- and hard-seeded cultivars.</title>
        <authorList>
            <person name="Luo X."/>
            <person name="Li H."/>
            <person name="Wu Z."/>
            <person name="Yao W."/>
            <person name="Zhao P."/>
            <person name="Cao D."/>
            <person name="Yu H."/>
            <person name="Li K."/>
            <person name="Poudel K."/>
            <person name="Zhao D."/>
            <person name="Zhang F."/>
            <person name="Xia X."/>
            <person name="Chen L."/>
            <person name="Wang Q."/>
            <person name="Jing D."/>
            <person name="Cao S."/>
        </authorList>
    </citation>
    <scope>NUCLEOTIDE SEQUENCE [LARGE SCALE GENOMIC DNA]</scope>
    <source>
        <strain evidence="6">cv. Tunisia</strain>
    </source>
</reference>
<dbReference type="InterPro" id="IPR016039">
    <property type="entry name" value="Thiolase-like"/>
</dbReference>
<sequence>MSKLSEMGYSQQAKGPATIMAIGTAIPSYVVYQADFPDYYFRLSGCDHMTELKEKFIRICEKSTIRKRYMHLTEEILKQNPAILTYDGPSLNVRQQLVASEVPKLAMEAASKAIEEWGQPVWKITHLVFSSVVGAATPGADYKLIKLLGLEPSVKRVPLYQQGCYVGGTALRIAKDLAENNASARVLVVCVDNTISSFRGPSKHITNLVGQALFSDGASAAIAGADPIPSVERPIFQIAHTSMHLVPDSDSEVTLDFLDAGLIVHVSEKVPSLIADNLEKSLVEALGPTGINDWNSLFWAAHPGGPKILDMIEAKLGLRKEKLRATRTVLREYGNMIGACLLFILDEIRQNSLEAGMATTGEGFDWGILLGFGPGLTVEAVVLRSFPIAK</sequence>
<comment type="similarity">
    <text evidence="1 3">Belongs to the thiolase-like superfamily. Chalcone/stilbene synthases family.</text>
</comment>
<keyword evidence="3" id="KW-0012">Acyltransferase</keyword>
<feature type="domain" description="Chalcone/stilbene synthase N-terminal" evidence="4">
    <location>
        <begin position="6"/>
        <end position="227"/>
    </location>
</feature>
<evidence type="ECO:0000256" key="1">
    <source>
        <dbReference type="ARBA" id="ARBA00005531"/>
    </source>
</evidence>
<dbReference type="OrthoDB" id="329835at2759"/>
<proteinExistence type="inferred from homology"/>
<dbReference type="PIRSF" id="PIRSF000451">
    <property type="entry name" value="PKS_III"/>
    <property type="match status" value="1"/>
</dbReference>
<dbReference type="GO" id="GO:0030639">
    <property type="term" value="P:polyketide biosynthetic process"/>
    <property type="evidence" value="ECO:0007669"/>
    <property type="project" value="TreeGrafter"/>
</dbReference>
<feature type="active site" description="Acyl-thioester intermediate" evidence="2">
    <location>
        <position position="164"/>
    </location>
</feature>
<feature type="domain" description="Chalcone/stilbene synthase C-terminal" evidence="5">
    <location>
        <begin position="238"/>
        <end position="387"/>
    </location>
</feature>
<evidence type="ECO:0000259" key="5">
    <source>
        <dbReference type="Pfam" id="PF02797"/>
    </source>
</evidence>
<evidence type="ECO:0000313" key="7">
    <source>
        <dbReference type="RefSeq" id="XP_031371633.1"/>
    </source>
</evidence>
<dbReference type="PANTHER" id="PTHR11877">
    <property type="entry name" value="HYDROXYMETHYLGLUTARYL-COA SYNTHASE"/>
    <property type="match status" value="1"/>
</dbReference>
<organism evidence="6 7">
    <name type="scientific">Punica granatum</name>
    <name type="common">Pomegranate</name>
    <dbReference type="NCBI Taxonomy" id="22663"/>
    <lineage>
        <taxon>Eukaryota</taxon>
        <taxon>Viridiplantae</taxon>
        <taxon>Streptophyta</taxon>
        <taxon>Embryophyta</taxon>
        <taxon>Tracheophyta</taxon>
        <taxon>Spermatophyta</taxon>
        <taxon>Magnoliopsida</taxon>
        <taxon>eudicotyledons</taxon>
        <taxon>Gunneridae</taxon>
        <taxon>Pentapetalae</taxon>
        <taxon>rosids</taxon>
        <taxon>malvids</taxon>
        <taxon>Myrtales</taxon>
        <taxon>Lythraceae</taxon>
        <taxon>Punica</taxon>
    </lineage>
</organism>
<dbReference type="GO" id="GO:0005783">
    <property type="term" value="C:endoplasmic reticulum"/>
    <property type="evidence" value="ECO:0007669"/>
    <property type="project" value="UniProtKB-ARBA"/>
</dbReference>
<name>A0A6P8BPN6_PUNGR</name>
<dbReference type="Gene3D" id="3.40.47.10">
    <property type="match status" value="2"/>
</dbReference>
<dbReference type="InterPro" id="IPR012328">
    <property type="entry name" value="Chalcone/stilbene_synt_C"/>
</dbReference>
<dbReference type="PANTHER" id="PTHR11877:SF56">
    <property type="entry name" value="CHALCONE SYNTHASE"/>
    <property type="match status" value="1"/>
</dbReference>
<evidence type="ECO:0000256" key="2">
    <source>
        <dbReference type="PIRSR" id="PIRSR000451-1"/>
    </source>
</evidence>
<keyword evidence="3" id="KW-0808">Transferase</keyword>
<dbReference type="CDD" id="cd00831">
    <property type="entry name" value="CHS_like"/>
    <property type="match status" value="1"/>
</dbReference>
<dbReference type="GeneID" id="116187166"/>
<dbReference type="FunFam" id="3.40.47.10:FF:000014">
    <property type="entry name" value="Chalcone synthase 1"/>
    <property type="match status" value="1"/>
</dbReference>
<protein>
    <submittedName>
        <fullName evidence="7">Chalcone synthase-like</fullName>
    </submittedName>
</protein>
<evidence type="ECO:0000313" key="6">
    <source>
        <dbReference type="Proteomes" id="UP000515151"/>
    </source>
</evidence>
<dbReference type="Pfam" id="PF02797">
    <property type="entry name" value="Chal_sti_synt_C"/>
    <property type="match status" value="1"/>
</dbReference>
<dbReference type="AlphaFoldDB" id="A0A6P8BPN6"/>
<evidence type="ECO:0000256" key="3">
    <source>
        <dbReference type="RuleBase" id="RU003633"/>
    </source>
</evidence>
<dbReference type="SUPFAM" id="SSF53901">
    <property type="entry name" value="Thiolase-like"/>
    <property type="match status" value="2"/>
</dbReference>
<gene>
    <name evidence="7" type="primary">LOC116187166</name>
</gene>
<dbReference type="InterPro" id="IPR011141">
    <property type="entry name" value="Polyketide_synthase_type-III"/>
</dbReference>
<dbReference type="Pfam" id="PF00195">
    <property type="entry name" value="Chal_sti_synt_N"/>
    <property type="match status" value="1"/>
</dbReference>
<accession>A0A6P8BPN6</accession>
<evidence type="ECO:0000259" key="4">
    <source>
        <dbReference type="Pfam" id="PF00195"/>
    </source>
</evidence>